<evidence type="ECO:0000313" key="2">
    <source>
        <dbReference type="Proteomes" id="UP000198228"/>
    </source>
</evidence>
<organism evidence="1 2">
    <name type="scientific">Micromonospora purpureochromogenes</name>
    <dbReference type="NCBI Taxonomy" id="47872"/>
    <lineage>
        <taxon>Bacteria</taxon>
        <taxon>Bacillati</taxon>
        <taxon>Actinomycetota</taxon>
        <taxon>Actinomycetes</taxon>
        <taxon>Micromonosporales</taxon>
        <taxon>Micromonosporaceae</taxon>
        <taxon>Micromonospora</taxon>
    </lineage>
</organism>
<name>A0A1C4UAM0_9ACTN</name>
<dbReference type="EMBL" id="LT607410">
    <property type="protein sequence ID" value="SCE68696.1"/>
    <property type="molecule type" value="Genomic_DNA"/>
</dbReference>
<proteinExistence type="predicted"/>
<protein>
    <submittedName>
        <fullName evidence="1">Uncharacterized protein</fullName>
    </submittedName>
</protein>
<accession>A0A1C4UAM0</accession>
<evidence type="ECO:0000313" key="1">
    <source>
        <dbReference type="EMBL" id="SCE68696.1"/>
    </source>
</evidence>
<reference evidence="1 2" key="1">
    <citation type="submission" date="2016-06" db="EMBL/GenBank/DDBJ databases">
        <authorList>
            <person name="Kjaerup R.B."/>
            <person name="Dalgaard T.S."/>
            <person name="Juul-Madsen H.R."/>
        </authorList>
    </citation>
    <scope>NUCLEOTIDE SEQUENCE [LARGE SCALE GENOMIC DNA]</scope>
    <source>
        <strain evidence="1 2">DSM 43821</strain>
    </source>
</reference>
<sequence>MADSQKQSANADRVRELARQGRLAQYFWNASAEERRLLRTGAFEIAWQLVFLRITQPIERRRHHVCAKGVPWLAPDCLDRFHHDVEAVLDDLFAHADVPIENLEGWLVRWMQRATVDGYRRRRGERGAPQRPRVPKCLVTALGDDPWLVELARLILDWVGTDTSAGGSLWPLAAWAERRAGFTGDHHGGESAVSAEVEVVLAAMRRRPGWYERTVEAPLGRKQAPVSFSAGHPESEPLALVAQHEKDDSLLQELAARAIDLLERRMKAGEDLHILVTDVLTTVFGELTTEHDLGRSPGEDPVDPDRVAALISDRKRLDHIVATIVDLLGRRNRPSEP</sequence>
<dbReference type="AlphaFoldDB" id="A0A1C4UAM0"/>
<dbReference type="Proteomes" id="UP000198228">
    <property type="component" value="Chromosome I"/>
</dbReference>
<gene>
    <name evidence="1" type="ORF">GA0074696_0230</name>
</gene>
<dbReference type="RefSeq" id="WP_088959373.1">
    <property type="nucleotide sequence ID" value="NZ_LT607410.1"/>
</dbReference>